<dbReference type="SUPFAM" id="SSF48371">
    <property type="entry name" value="ARM repeat"/>
    <property type="match status" value="1"/>
</dbReference>
<feature type="region of interest" description="Disordered" evidence="2">
    <location>
        <begin position="1575"/>
        <end position="1616"/>
    </location>
</feature>
<dbReference type="Pfam" id="PF20210">
    <property type="entry name" value="Laa1_Sip1_HTR5"/>
    <property type="match status" value="1"/>
</dbReference>
<organism evidence="3 4">
    <name type="scientific">Chlamydomonas incerta</name>
    <dbReference type="NCBI Taxonomy" id="51695"/>
    <lineage>
        <taxon>Eukaryota</taxon>
        <taxon>Viridiplantae</taxon>
        <taxon>Chlorophyta</taxon>
        <taxon>core chlorophytes</taxon>
        <taxon>Chlorophyceae</taxon>
        <taxon>CS clade</taxon>
        <taxon>Chlamydomonadales</taxon>
        <taxon>Chlamydomonadaceae</taxon>
        <taxon>Chlamydomonas</taxon>
    </lineage>
</organism>
<feature type="compositionally biased region" description="Low complexity" evidence="2">
    <location>
        <begin position="1594"/>
        <end position="1605"/>
    </location>
</feature>
<protein>
    <submittedName>
        <fullName evidence="3">Uncharacterized protein</fullName>
    </submittedName>
</protein>
<dbReference type="GO" id="GO:0005975">
    <property type="term" value="P:carbohydrate metabolic process"/>
    <property type="evidence" value="ECO:0007669"/>
    <property type="project" value="InterPro"/>
</dbReference>
<feature type="region of interest" description="Disordered" evidence="2">
    <location>
        <begin position="1883"/>
        <end position="1902"/>
    </location>
</feature>
<dbReference type="InterPro" id="IPR046837">
    <property type="entry name" value="Laa1/Sip1/HEATR5-like_HEAT"/>
</dbReference>
<feature type="compositionally biased region" description="Gly residues" evidence="2">
    <location>
        <begin position="724"/>
        <end position="741"/>
    </location>
</feature>
<evidence type="ECO:0000256" key="1">
    <source>
        <dbReference type="ARBA" id="ARBA00008304"/>
    </source>
</evidence>
<reference evidence="3" key="1">
    <citation type="journal article" date="2020" name="bioRxiv">
        <title>Comparative genomics of Chlamydomonas.</title>
        <authorList>
            <person name="Craig R.J."/>
            <person name="Hasan A.R."/>
            <person name="Ness R.W."/>
            <person name="Keightley P.D."/>
        </authorList>
    </citation>
    <scope>NUCLEOTIDE SEQUENCE</scope>
    <source>
        <strain evidence="3">SAG 7.73</strain>
    </source>
</reference>
<gene>
    <name evidence="3" type="ORF">HXX76_006917</name>
</gene>
<dbReference type="OrthoDB" id="512736at2759"/>
<dbReference type="InterPro" id="IPR044218">
    <property type="entry name" value="SWEETIE"/>
</dbReference>
<name>A0A835TBA1_CHLIN</name>
<comment type="caution">
    <text evidence="3">The sequence shown here is derived from an EMBL/GenBank/DDBJ whole genome shotgun (WGS) entry which is preliminary data.</text>
</comment>
<keyword evidence="4" id="KW-1185">Reference proteome</keyword>
<dbReference type="EMBL" id="JAEHOC010000014">
    <property type="protein sequence ID" value="KAG2435720.1"/>
    <property type="molecule type" value="Genomic_DNA"/>
</dbReference>
<feature type="region of interest" description="Disordered" evidence="2">
    <location>
        <begin position="723"/>
        <end position="746"/>
    </location>
</feature>
<dbReference type="PANTHER" id="PTHR46975">
    <property type="entry name" value="PROTEIN SWEETIE"/>
    <property type="match status" value="1"/>
</dbReference>
<sequence>MSGAKYQTHFDEEEVLPFPVFIAELELLVGNSKRGKPDGVQLLELLQKLLATIPRTDKAVVKQHQRQCEAMLYDVLAHGIGAAVRRLIFDCFCSLYAHGDSISIYTRVNSLQTYLSSKEGMSRSTAEDIRVGLLDLLAHLYGAYGRMLASSALESVNIASRTVSKSGNQTAVRCAALRLAAAAVRGLNPLDRSAPAVQGEAWNMLQRNAKDRTTEEVRAGCLALLGAVCGAGGAALWREGAYSAEEALRLCLAASEDPVQAVRDAAFRALGELASASRGSAAADALSAEKRPAKKAAAERVISGCVRAALVTPLIDAAVHGRREACLGMSGAWMAYVGALARHREGHDHTADLMEVAAVLVGAVGEAGRMSAEARAASAPEQHLELGAGLAGGELPPLQACALYVLRRGVMSALAEAGQRKLLERLANTLDKRLATPAAVVTLEALATLLEAVGEVPDETAVTLERLLQPYVTSAASATRQQAAVALASLAAAHPAAAARMLSGCLDTVASCAAQMAAPLSPVAAASNLSAASADANGGLAHVSRSPSASAGGAAGVAAAVSSPRVGAPAGGGGGAAGGAPRGGMSQRALMDTCHGAALAASRLLLTAAHAPLGCPARLQRRALALAEDLVAGAGPDVPANRAICREVGFLLLGSLCALGVPQASRSPETMAALWAGALGEAARRELDERAFARPGGELDLAVQLWWRSVALQALGAYLSSTGSGPGGPGSGAGGGGGGSARAGAAAAPYRPGSSAAMLLSGNGSAASFSARSDSGMGASRVGSAGAGLDADAADAGGGFDLAQQLGPLVAPLLELLDTQSYLQDPARARGGPGGVLAGAAATFTLSLLELHLRAPGGRIAPGSGPVAALAKACLRPFRGGLLPGAADALTNCALRGLLSADDAPLGPWPLGRDPLDDALRAYTGSRGAPHLPPWMTADAHAALLAGGGEPASFLAGGGAAAPAAGSSAAGAAAEAEAAGDSALGAGGAGGTGSGAGAGGALDGAAAGGGAAGAGGPGSAAGGAVGLSHATFPQPMGLEPSLLTAQLVLLGRLVAASPVLQQLQILDVVHNAVQTSKTLARQSRDVSACRRLPLAVAAAVMLLAGYGAAAVAARRSKLPLDPTDKVSDKLLSMAQALMPDEHALAPDAAPLSRAAAEAFAASAAAGTDAWAARVVRALSTEAAASAAEGRDSERRAVVALAVGAVHRARGGLAMQGAVSSSVDALVAAASRPGSNTAAAWVLHALWLVACNSGGAFVPRVRTILQLGQELLVSSFESPALRAACARLANASVLVLGPEFTLGSAAYTRAKCLVAASGDLSDPAGDAAGDAAGGVGDAAGGGGAGSGSGAAAELADGGDSGLGRVLFVQQIVLFAPHAVPPAKHVPLLLAHLLCRQPELRAASALTLRHVAERSAAALAPAEAAPALFAALDAESDPRIAGQLRATIATVLAASASTQPSFWLALLSDVVFAAGPPSAAAAAAAAAEAAAAEAPRGADEDDDEKGYGGGPPAASAAASKPAGAASAGPTGGGKAVRSVREVLTAPHLRTRHFAADCLLRLVRVCVAEDEGHRDSSLLERLPAGMPSGGGGGLGASGSSRSTSSLQGAGEGADGGTPAAAGAAGSLLPDPLILKLQTLVDVGFKLATIPLESLRPHGVRLLTLLVQLFGDVPDPLLAGARLMEQYQAQVVSALRSSLGARQAAAGSLPGFSNAGANAAAAAAAAAGGGGGGPAALAGTAADPVQHPLLQIAGGVLATTFLESGLAAGDAVVMRRLMELLSAPLAPESWPALRYEPYAEWVGARVRVELLRAHAQCAAIAAAAAARGDALCAGIVAKAHEPHAARLQAAWALLLQDHAVLCSQHDAVLAAYHSPLLDGEDLPDPAAAATAGAGHTGSSVGNGSAAVSHAEIEDADGVDAEALVVAGKAGSGSAGGAAGSGGVLTPALAAVLRPVYAAACPAALAALAGSLPPPATVVATPASRSQFRRLLEVALMLLTDASARLAHAVAAALRGAGSPGGVDLAALPPGAGAAAAAAASMWSSASPHGGAGHHGSSSTDGSFAHVRDTAMRLAGVLRALQRLLAAGYVGAAAPADSAPTHAAAAPAAATAQQPLVPAAVLRDVLCALGGVAVHALMPLHWALLGGQAPAALAGLLPGLALPCCAMVRELCGAAPEDSLQGPAAAVASSSVAAADGGEPDAPYRYEGEGTDGEGEGEDGAGPGPGSSVAAAAAETVLLLTSVCCPFACERSARGAGRDEDGRQGLPPWMGPLGEAAGALAAAPGCLPLPAPAPEQATSLAQCTAQALAAAQLLLRRCPWPALQPHVGPLLELPLRLLLTCASGAAVAPVAQRYMENAVTALVGRAAASTGGGNDAAASCATAAVTVLSDTLSRHVAALQAAAAAAGKAAAAAPEPEAALVQSRLAALAATCLGCGAALAAAEQQQQQPRPAVAAARGMLVAALAAPLAPGAPPAAALAVLEAARGAVQESVAEDAAAPRGRWARLLVAALVGPAVVRVGPLLTEAKAPLSGEEQSMVGETIKLLVLASTLAAAQGQAAQEGVMQVLVPLLVEAAAPSAGAAAVAPPLRDMALKLITSLPAAAAAAAFKAQLAAQPAAAKLRLQAALREAATAAASAAAAPAAAAPGGAAAGGGGGAPAVHAGGLAPPPPPGGAAGATGRRPAIQLKTTFALPLPGKSS</sequence>
<dbReference type="InterPro" id="IPR011989">
    <property type="entry name" value="ARM-like"/>
</dbReference>
<feature type="region of interest" description="Disordered" evidence="2">
    <location>
        <begin position="2645"/>
        <end position="2675"/>
    </location>
</feature>
<accession>A0A835TBA1</accession>
<evidence type="ECO:0000313" key="3">
    <source>
        <dbReference type="EMBL" id="KAG2435720.1"/>
    </source>
</evidence>
<comment type="similarity">
    <text evidence="1">Belongs to the HEATR5 family.</text>
</comment>
<feature type="compositionally biased region" description="Gly residues" evidence="2">
    <location>
        <begin position="1584"/>
        <end position="1593"/>
    </location>
</feature>
<evidence type="ECO:0000313" key="4">
    <source>
        <dbReference type="Proteomes" id="UP000650467"/>
    </source>
</evidence>
<dbReference type="Gene3D" id="1.25.10.10">
    <property type="entry name" value="Leucine-rich Repeat Variant"/>
    <property type="match status" value="2"/>
</dbReference>
<dbReference type="Proteomes" id="UP000650467">
    <property type="component" value="Unassembled WGS sequence"/>
</dbReference>
<proteinExistence type="inferred from homology"/>
<feature type="compositionally biased region" description="Low complexity" evidence="2">
    <location>
        <begin position="1510"/>
        <end position="1526"/>
    </location>
</feature>
<dbReference type="InterPro" id="IPR016024">
    <property type="entry name" value="ARM-type_fold"/>
</dbReference>
<feature type="region of interest" description="Disordered" evidence="2">
    <location>
        <begin position="1490"/>
        <end position="1534"/>
    </location>
</feature>
<dbReference type="PANTHER" id="PTHR46975:SF2">
    <property type="entry name" value="PROTEIN SWEETIE"/>
    <property type="match status" value="1"/>
</dbReference>
<evidence type="ECO:0000256" key="2">
    <source>
        <dbReference type="SAM" id="MobiDB-lite"/>
    </source>
</evidence>
<feature type="region of interest" description="Disordered" evidence="2">
    <location>
        <begin position="2186"/>
        <end position="2223"/>
    </location>
</feature>
<feature type="compositionally biased region" description="Acidic residues" evidence="2">
    <location>
        <begin position="2204"/>
        <end position="2214"/>
    </location>
</feature>